<protein>
    <submittedName>
        <fullName evidence="3">Plastocyanin-like</fullName>
    </submittedName>
</protein>
<keyword evidence="4" id="KW-1185">Reference proteome</keyword>
<feature type="signal peptide" evidence="1">
    <location>
        <begin position="1"/>
        <end position="26"/>
    </location>
</feature>
<dbReference type="Gene3D" id="2.60.40.420">
    <property type="entry name" value="Cupredoxins - blue copper proteins"/>
    <property type="match status" value="1"/>
</dbReference>
<evidence type="ECO:0000259" key="2">
    <source>
        <dbReference type="PROSITE" id="PS51485"/>
    </source>
</evidence>
<dbReference type="InterPro" id="IPR008972">
    <property type="entry name" value="Cupredoxin"/>
</dbReference>
<dbReference type="InParanoid" id="A0A200RBF6"/>
<dbReference type="OrthoDB" id="1896188at2759"/>
<reference evidence="3 4" key="1">
    <citation type="journal article" date="2017" name="Mol. Plant">
        <title>The Genome of Medicinal Plant Macleaya cordata Provides New Insights into Benzylisoquinoline Alkaloids Metabolism.</title>
        <authorList>
            <person name="Liu X."/>
            <person name="Liu Y."/>
            <person name="Huang P."/>
            <person name="Ma Y."/>
            <person name="Qing Z."/>
            <person name="Tang Q."/>
            <person name="Cao H."/>
            <person name="Cheng P."/>
            <person name="Zheng Y."/>
            <person name="Yuan Z."/>
            <person name="Zhou Y."/>
            <person name="Liu J."/>
            <person name="Tang Z."/>
            <person name="Zhuo Y."/>
            <person name="Zhang Y."/>
            <person name="Yu L."/>
            <person name="Huang J."/>
            <person name="Yang P."/>
            <person name="Peng Q."/>
            <person name="Zhang J."/>
            <person name="Jiang W."/>
            <person name="Zhang Z."/>
            <person name="Lin K."/>
            <person name="Ro D.K."/>
            <person name="Chen X."/>
            <person name="Xiong X."/>
            <person name="Shang Y."/>
            <person name="Huang S."/>
            <person name="Zeng J."/>
        </authorList>
    </citation>
    <scope>NUCLEOTIDE SEQUENCE [LARGE SCALE GENOMIC DNA]</scope>
    <source>
        <strain evidence="4">cv. BLH2017</strain>
        <tissue evidence="3">Root</tissue>
    </source>
</reference>
<dbReference type="STRING" id="56857.A0A200RBF6"/>
<evidence type="ECO:0000256" key="1">
    <source>
        <dbReference type="SAM" id="SignalP"/>
    </source>
</evidence>
<proteinExistence type="predicted"/>
<dbReference type="InterPro" id="IPR039391">
    <property type="entry name" value="Phytocyanin-like"/>
</dbReference>
<dbReference type="PROSITE" id="PS51485">
    <property type="entry name" value="PHYTOCYANIN"/>
    <property type="match status" value="1"/>
</dbReference>
<dbReference type="PANTHER" id="PTHR33021:SF31">
    <property type="entry name" value="OS02G0720100 PROTEIN"/>
    <property type="match status" value="1"/>
</dbReference>
<dbReference type="EMBL" id="MVGT01000150">
    <property type="protein sequence ID" value="OVA20050.1"/>
    <property type="molecule type" value="Genomic_DNA"/>
</dbReference>
<dbReference type="GO" id="GO:0009055">
    <property type="term" value="F:electron transfer activity"/>
    <property type="evidence" value="ECO:0007669"/>
    <property type="project" value="InterPro"/>
</dbReference>
<accession>A0A200RBF6</accession>
<dbReference type="GO" id="GO:0005886">
    <property type="term" value="C:plasma membrane"/>
    <property type="evidence" value="ECO:0007669"/>
    <property type="project" value="TreeGrafter"/>
</dbReference>
<dbReference type="Pfam" id="PF02298">
    <property type="entry name" value="Cu_bind_like"/>
    <property type="match status" value="1"/>
</dbReference>
<dbReference type="SUPFAM" id="SSF49503">
    <property type="entry name" value="Cupredoxins"/>
    <property type="match status" value="1"/>
</dbReference>
<dbReference type="Proteomes" id="UP000195402">
    <property type="component" value="Unassembled WGS sequence"/>
</dbReference>
<dbReference type="PANTHER" id="PTHR33021">
    <property type="entry name" value="BLUE COPPER PROTEIN"/>
    <property type="match status" value="1"/>
</dbReference>
<organism evidence="3 4">
    <name type="scientific">Macleaya cordata</name>
    <name type="common">Five-seeded plume-poppy</name>
    <name type="synonym">Bocconia cordata</name>
    <dbReference type="NCBI Taxonomy" id="56857"/>
    <lineage>
        <taxon>Eukaryota</taxon>
        <taxon>Viridiplantae</taxon>
        <taxon>Streptophyta</taxon>
        <taxon>Embryophyta</taxon>
        <taxon>Tracheophyta</taxon>
        <taxon>Spermatophyta</taxon>
        <taxon>Magnoliopsida</taxon>
        <taxon>Ranunculales</taxon>
        <taxon>Papaveraceae</taxon>
        <taxon>Papaveroideae</taxon>
        <taxon>Macleaya</taxon>
    </lineage>
</organism>
<name>A0A200RBF6_MACCD</name>
<sequence length="160" mass="17575">MMGGSVLVVAVVLVMMSAGGRWVVEAHQVAHHVIGGDRFAYSAAQEIVAELRSKEEFESCDVSNPIRMYTDGLNRVTLDGEGSRYFASGTPENCKNGLKLHVQVLPQQQQPIKSNSHGGRAHQSVCHIRASKPSVHSVLDWVGLPPLLLGFLKRRRRGYC</sequence>
<gene>
    <name evidence="3" type="ORF">BVC80_1667g83</name>
</gene>
<comment type="caution">
    <text evidence="3">The sequence shown here is derived from an EMBL/GenBank/DDBJ whole genome shotgun (WGS) entry which is preliminary data.</text>
</comment>
<evidence type="ECO:0000313" key="3">
    <source>
        <dbReference type="EMBL" id="OVA20050.1"/>
    </source>
</evidence>
<feature type="chain" id="PRO_5012894133" evidence="1">
    <location>
        <begin position="27"/>
        <end position="160"/>
    </location>
</feature>
<dbReference type="AlphaFoldDB" id="A0A200RBF6"/>
<evidence type="ECO:0000313" key="4">
    <source>
        <dbReference type="Proteomes" id="UP000195402"/>
    </source>
</evidence>
<feature type="domain" description="Phytocyanin" evidence="2">
    <location>
        <begin position="1"/>
        <end position="106"/>
    </location>
</feature>
<keyword evidence="1" id="KW-0732">Signal</keyword>
<dbReference type="InterPro" id="IPR003245">
    <property type="entry name" value="Phytocyanin_dom"/>
</dbReference>